<protein>
    <submittedName>
        <fullName evidence="2">Uncharacterized protein</fullName>
    </submittedName>
</protein>
<dbReference type="Proteomes" id="UP000235965">
    <property type="component" value="Unassembled WGS sequence"/>
</dbReference>
<evidence type="ECO:0000256" key="1">
    <source>
        <dbReference type="SAM" id="Phobius"/>
    </source>
</evidence>
<feature type="non-terminal residue" evidence="2">
    <location>
        <position position="1"/>
    </location>
</feature>
<keyword evidence="1" id="KW-1133">Transmembrane helix</keyword>
<dbReference type="OrthoDB" id="7662162at2759"/>
<proteinExistence type="predicted"/>
<keyword evidence="1" id="KW-0812">Transmembrane</keyword>
<keyword evidence="3" id="KW-1185">Reference proteome</keyword>
<gene>
    <name evidence="2" type="ORF">B7P43_G06827</name>
</gene>
<keyword evidence="1" id="KW-0472">Membrane</keyword>
<evidence type="ECO:0000313" key="2">
    <source>
        <dbReference type="EMBL" id="PNF26640.1"/>
    </source>
</evidence>
<dbReference type="EMBL" id="NEVH01015820">
    <property type="protein sequence ID" value="PNF26640.1"/>
    <property type="molecule type" value="Genomic_DNA"/>
</dbReference>
<reference evidence="2 3" key="1">
    <citation type="submission" date="2017-12" db="EMBL/GenBank/DDBJ databases">
        <title>Hemimetabolous genomes reveal molecular basis of termite eusociality.</title>
        <authorList>
            <person name="Harrison M.C."/>
            <person name="Jongepier E."/>
            <person name="Robertson H.M."/>
            <person name="Arning N."/>
            <person name="Bitard-Feildel T."/>
            <person name="Chao H."/>
            <person name="Childers C.P."/>
            <person name="Dinh H."/>
            <person name="Doddapaneni H."/>
            <person name="Dugan S."/>
            <person name="Gowin J."/>
            <person name="Greiner C."/>
            <person name="Han Y."/>
            <person name="Hu H."/>
            <person name="Hughes D.S.T."/>
            <person name="Huylmans A.-K."/>
            <person name="Kemena C."/>
            <person name="Kremer L.P.M."/>
            <person name="Lee S.L."/>
            <person name="Lopez-Ezquerra A."/>
            <person name="Mallet L."/>
            <person name="Monroy-Kuhn J.M."/>
            <person name="Moser A."/>
            <person name="Murali S.C."/>
            <person name="Muzny D.M."/>
            <person name="Otani S."/>
            <person name="Piulachs M.-D."/>
            <person name="Poelchau M."/>
            <person name="Qu J."/>
            <person name="Schaub F."/>
            <person name="Wada-Katsumata A."/>
            <person name="Worley K.C."/>
            <person name="Xie Q."/>
            <person name="Ylla G."/>
            <person name="Poulsen M."/>
            <person name="Gibbs R.A."/>
            <person name="Schal C."/>
            <person name="Richards S."/>
            <person name="Belles X."/>
            <person name="Korb J."/>
            <person name="Bornberg-Bauer E."/>
        </authorList>
    </citation>
    <scope>NUCLEOTIDE SEQUENCE [LARGE SCALE GENOMIC DNA]</scope>
    <source>
        <tissue evidence="2">Whole body</tissue>
    </source>
</reference>
<comment type="caution">
    <text evidence="2">The sequence shown here is derived from an EMBL/GenBank/DDBJ whole genome shotgun (WGS) entry which is preliminary data.</text>
</comment>
<name>A0A2J7QDI3_9NEOP</name>
<sequence>SDSFVLAAQVALGSALTIAFLALAALFWKTCPHGSNGRLSSLLREQESSLTSMQRFILQRLRDRPPRYEDNSQIRLEKPPPYQETITDFEVPDTWGISPPLYSEAVVTPACSIPADENKPFQQTNISTVCECDTRTQMEDGNRQRVEAILSGHNQLDSANSSRLTVHEMRQTQHSNIELHM</sequence>
<evidence type="ECO:0000313" key="3">
    <source>
        <dbReference type="Proteomes" id="UP000235965"/>
    </source>
</evidence>
<dbReference type="AlphaFoldDB" id="A0A2J7QDI3"/>
<dbReference type="InParanoid" id="A0A2J7QDI3"/>
<feature type="transmembrane region" description="Helical" evidence="1">
    <location>
        <begin position="6"/>
        <end position="28"/>
    </location>
</feature>
<accession>A0A2J7QDI3</accession>
<organism evidence="2 3">
    <name type="scientific">Cryptotermes secundus</name>
    <dbReference type="NCBI Taxonomy" id="105785"/>
    <lineage>
        <taxon>Eukaryota</taxon>
        <taxon>Metazoa</taxon>
        <taxon>Ecdysozoa</taxon>
        <taxon>Arthropoda</taxon>
        <taxon>Hexapoda</taxon>
        <taxon>Insecta</taxon>
        <taxon>Pterygota</taxon>
        <taxon>Neoptera</taxon>
        <taxon>Polyneoptera</taxon>
        <taxon>Dictyoptera</taxon>
        <taxon>Blattodea</taxon>
        <taxon>Blattoidea</taxon>
        <taxon>Termitoidae</taxon>
        <taxon>Kalotermitidae</taxon>
        <taxon>Cryptotermitinae</taxon>
        <taxon>Cryptotermes</taxon>
    </lineage>
</organism>